<organism evidence="15 16">
    <name type="scientific">Ignelater luminosus</name>
    <name type="common">Cucubano</name>
    <name type="synonym">Pyrophorus luminosus</name>
    <dbReference type="NCBI Taxonomy" id="2038154"/>
    <lineage>
        <taxon>Eukaryota</taxon>
        <taxon>Metazoa</taxon>
        <taxon>Ecdysozoa</taxon>
        <taxon>Arthropoda</taxon>
        <taxon>Hexapoda</taxon>
        <taxon>Insecta</taxon>
        <taxon>Pterygota</taxon>
        <taxon>Neoptera</taxon>
        <taxon>Endopterygota</taxon>
        <taxon>Coleoptera</taxon>
        <taxon>Polyphaga</taxon>
        <taxon>Elateriformia</taxon>
        <taxon>Elateroidea</taxon>
        <taxon>Elateridae</taxon>
        <taxon>Agrypninae</taxon>
        <taxon>Pyrophorini</taxon>
        <taxon>Ignelater</taxon>
    </lineage>
</organism>
<feature type="chain" id="PRO_5035431979" description="ER membrane protein complex subunit 1" evidence="12">
    <location>
        <begin position="24"/>
        <end position="889"/>
    </location>
</feature>
<dbReference type="GO" id="GO:0034975">
    <property type="term" value="P:protein folding in endoplasmic reticulum"/>
    <property type="evidence" value="ECO:0007669"/>
    <property type="project" value="TreeGrafter"/>
</dbReference>
<dbReference type="Pfam" id="PF25293">
    <property type="entry name" value="Beta-prop_EMC1_N"/>
    <property type="match status" value="1"/>
</dbReference>
<keyword evidence="5 11" id="KW-0812">Transmembrane</keyword>
<feature type="transmembrane region" description="Helical" evidence="11">
    <location>
        <begin position="856"/>
        <end position="875"/>
    </location>
</feature>
<evidence type="ECO:0000256" key="12">
    <source>
        <dbReference type="SAM" id="SignalP"/>
    </source>
</evidence>
<comment type="caution">
    <text evidence="15">The sequence shown here is derived from an EMBL/GenBank/DDBJ whole genome shotgun (WGS) entry which is preliminary data.</text>
</comment>
<proteinExistence type="inferred from homology"/>
<dbReference type="AlphaFoldDB" id="A0A8K0GF33"/>
<evidence type="ECO:0000256" key="5">
    <source>
        <dbReference type="ARBA" id="ARBA00022692"/>
    </source>
</evidence>
<feature type="domain" description="ER membrane protein complex subunit 1 C-terminal" evidence="13">
    <location>
        <begin position="685"/>
        <end position="888"/>
    </location>
</feature>
<keyword evidence="7" id="KW-0256">Endoplasmic reticulum</keyword>
<keyword evidence="16" id="KW-1185">Reference proteome</keyword>
<dbReference type="PANTHER" id="PTHR21573:SF0">
    <property type="entry name" value="ER MEMBRANE PROTEIN COMPLEX SUBUNIT 1"/>
    <property type="match status" value="1"/>
</dbReference>
<evidence type="ECO:0000256" key="11">
    <source>
        <dbReference type="SAM" id="Phobius"/>
    </source>
</evidence>
<dbReference type="PANTHER" id="PTHR21573">
    <property type="entry name" value="ER MEMBRANE PROTEIN COMPLEX SUBUNIT 1"/>
    <property type="match status" value="1"/>
</dbReference>
<dbReference type="Proteomes" id="UP000801492">
    <property type="component" value="Unassembled WGS sequence"/>
</dbReference>
<evidence type="ECO:0000256" key="9">
    <source>
        <dbReference type="ARBA" id="ARBA00023136"/>
    </source>
</evidence>
<evidence type="ECO:0000256" key="1">
    <source>
        <dbReference type="ARBA" id="ARBA00004115"/>
    </source>
</evidence>
<evidence type="ECO:0000259" key="14">
    <source>
        <dbReference type="Pfam" id="PF25293"/>
    </source>
</evidence>
<evidence type="ECO:0000256" key="4">
    <source>
        <dbReference type="ARBA" id="ARBA00020824"/>
    </source>
</evidence>
<sequence>MATFKSISSIFLVFLTFLNVAISLYEDQIGKFDWKQSYIGNIKFGSFDSVKRVVVATDENVIASLHLKNGQIAWRQILESPHGNQIELLHVDKEVITVSGGESGWYVRGWELNLGTILWEWTLYSDKSLKGYWVISKDQLIHLVPAVGSHLEITTYEVRTGRNNGKTLRISAPWITDLSKCVTAGIYWTCISGESSSAELHYIDLSSQLDKVYNLSVEKLIGNAPGKVTLRSLQYAEPDILLIRNGVGRYVRLQPELPKVFTYGLSPNVAVAPNGDQTLLIQLESSSENPENIQIHSVELEEGKENRIETDYVNKTGISHIITALCRGSACRVLFSAQDHSISLLQLPAGKVAWTREEALSHIVATEFLELPVSELDASIEHEFDSVSGDVFGTLYHRLTSQARQLSVLLTGQQSTSNTGLVRDEFGLHKLIIVATNVGKLFAIDTITGNVVWSRFFNNVESFSLLNKHGMLLFVQRTARYSPLIPQCVLLMKDKITGNGIMYTFDPITGESLQLERLSYQINQVMLLPYEDDEHLKGLLILSGDSQVHLYPSSSKSILLKHASTTFLYTANPKQGTLHGLSLAYSTPENIKAVPTWSLNLGQAELVAVGIRPINERVHSQGRVLADRSVLYKYVNPNLLAIATIKDDSIHKHVLNIYLVDGVTGLIVYSTVHKRADKPVHLVHSENWLVYSYYNERFRRIELGAIELYEGSVQSNSTAFSSHAVSQLPHAEAQAYIFPGTPLAMQATITERGITNKHILVGLSNGAVTEIPWAFLEPRGNQGILNPEEGYIPYIPELPLPSEATINYNQSLARIRGLQVAPARLESTCLVLVHGLDVYYTRVTPSKTFDLLKEDFDHWLIAIVLIGLTVASYVTKRLASRKALKQAWK</sequence>
<dbReference type="InterPro" id="IPR011047">
    <property type="entry name" value="Quinoprotein_ADH-like_sf"/>
</dbReference>
<dbReference type="InterPro" id="IPR011678">
    <property type="entry name" value="EMC1_C"/>
</dbReference>
<name>A0A8K0GF33_IGNLU</name>
<dbReference type="EMBL" id="VTPC01004748">
    <property type="protein sequence ID" value="KAF2896776.1"/>
    <property type="molecule type" value="Genomic_DNA"/>
</dbReference>
<evidence type="ECO:0000256" key="3">
    <source>
        <dbReference type="ARBA" id="ARBA00011276"/>
    </source>
</evidence>
<evidence type="ECO:0000256" key="10">
    <source>
        <dbReference type="ARBA" id="ARBA00023180"/>
    </source>
</evidence>
<feature type="signal peptide" evidence="12">
    <location>
        <begin position="1"/>
        <end position="23"/>
    </location>
</feature>
<evidence type="ECO:0000259" key="13">
    <source>
        <dbReference type="Pfam" id="PF07774"/>
    </source>
</evidence>
<comment type="subcellular location">
    <subcellularLocation>
        <location evidence="1">Endoplasmic reticulum membrane</location>
        <topology evidence="1">Single-pass type I membrane protein</topology>
    </subcellularLocation>
</comment>
<keyword evidence="8 11" id="KW-1133">Transmembrane helix</keyword>
<dbReference type="Pfam" id="PF07774">
    <property type="entry name" value="EMC1_C"/>
    <property type="match status" value="1"/>
</dbReference>
<comment type="subunit">
    <text evidence="3">Component of the ER membrane protein complex (EMC).</text>
</comment>
<evidence type="ECO:0000313" key="16">
    <source>
        <dbReference type="Proteomes" id="UP000801492"/>
    </source>
</evidence>
<evidence type="ECO:0000256" key="7">
    <source>
        <dbReference type="ARBA" id="ARBA00022824"/>
    </source>
</evidence>
<accession>A0A8K0GF33</accession>
<dbReference type="SUPFAM" id="SSF50998">
    <property type="entry name" value="Quinoprotein alcohol dehydrogenase-like"/>
    <property type="match status" value="1"/>
</dbReference>
<keyword evidence="6 12" id="KW-0732">Signal</keyword>
<dbReference type="GO" id="GO:0072546">
    <property type="term" value="C:EMC complex"/>
    <property type="evidence" value="ECO:0007669"/>
    <property type="project" value="InterPro"/>
</dbReference>
<evidence type="ECO:0000256" key="6">
    <source>
        <dbReference type="ARBA" id="ARBA00022729"/>
    </source>
</evidence>
<comment type="similarity">
    <text evidence="2">Belongs to the EMC1 family.</text>
</comment>
<evidence type="ECO:0000256" key="8">
    <source>
        <dbReference type="ARBA" id="ARBA00022989"/>
    </source>
</evidence>
<dbReference type="InterPro" id="IPR026895">
    <property type="entry name" value="EMC1"/>
</dbReference>
<keyword evidence="9 11" id="KW-0472">Membrane</keyword>
<reference evidence="15" key="1">
    <citation type="submission" date="2019-08" db="EMBL/GenBank/DDBJ databases">
        <title>The genome of the North American firefly Photinus pyralis.</title>
        <authorList>
            <consortium name="Photinus pyralis genome working group"/>
            <person name="Fallon T.R."/>
            <person name="Sander Lower S.E."/>
            <person name="Weng J.-K."/>
        </authorList>
    </citation>
    <scope>NUCLEOTIDE SEQUENCE</scope>
    <source>
        <strain evidence="15">TRF0915ILg1</strain>
        <tissue evidence="15">Whole body</tissue>
    </source>
</reference>
<feature type="domain" description="EMC1 first beta-propeller" evidence="14">
    <location>
        <begin position="24"/>
        <end position="135"/>
    </location>
</feature>
<evidence type="ECO:0000256" key="2">
    <source>
        <dbReference type="ARBA" id="ARBA00007904"/>
    </source>
</evidence>
<keyword evidence="10" id="KW-0325">Glycoprotein</keyword>
<dbReference type="InterPro" id="IPR058545">
    <property type="entry name" value="Beta-prop_EMC1_1st"/>
</dbReference>
<protein>
    <recommendedName>
        <fullName evidence="4">ER membrane protein complex subunit 1</fullName>
    </recommendedName>
</protein>
<gene>
    <name evidence="15" type="ORF">ILUMI_09394</name>
</gene>
<dbReference type="OrthoDB" id="28092at2759"/>
<evidence type="ECO:0000313" key="15">
    <source>
        <dbReference type="EMBL" id="KAF2896776.1"/>
    </source>
</evidence>